<sequence length="697" mass="76412">MTQTPTAQALAPGQARAQFTVPAKHPMVMVLGSGDALLRVIEKAFPATDIHVRGNEISAVGDAGEVALIQRVFDEMMLVLRTGQPMTEDAVERSIAMLREESGGAAVETPSEVLTQNILSSRGRTIRPKTLNQKRYVDAIDKHTIVFGIGPAGTGKTYLAMAKAVQALQSKQVNRIILTRPAVEAGERLGFLPGTLYEKIDPYLRPLYDALHDMIDPDSIPRLMAAGTIEVAPLAYMRGRAQPVFTNVLTPDGWRPIGDLQVGDLVIGSNGEPTPVLGVYPQGEKDIYRVTAQDGSWTLCCGEHLWTVRTASDKRRNKPWRVLETKEMIGNLRAARARRYELPLLAAPVCFPEREVPMDPYALGLLLGDGCLTGSTTPSFATEDPELASALEAALPGVEVRWKDRVDYILNRVKAPGDVVTLENPVTGMLRTLDLLGTRSHSKFVPDDYLYNSAEVRLAVLQGLLDSDGGPVTQADRTCRIQYTTTSIVLRDDVISLVQSLGGVAYTRRRAAEGRTPGKANGCEVAHRHDAHVVDIRLPEGIEPFRLARKREKYHAAGGGGRPMRFIDSIEPAGREEAVCIQVAAEDSLYVTENYLLTHNTLNDAFIILDEAQNTNPEQMKMFLTRLGFDSKIVVTGDITQIDLPGGTKSGLRVVREILDGVPDVHFSMLTSTDVVRHKLVGRIVDAYEKYDIRNGK</sequence>
<dbReference type="InterPro" id="IPR003714">
    <property type="entry name" value="PhoH"/>
</dbReference>
<protein>
    <recommendedName>
        <fullName evidence="6">PhoH-like protein</fullName>
    </recommendedName>
</protein>
<accession>A0ABP6S9V8</accession>
<dbReference type="Pfam" id="PF02562">
    <property type="entry name" value="PhoH"/>
    <property type="match status" value="2"/>
</dbReference>
<keyword evidence="3" id="KW-0963">Cytoplasm</keyword>
<organism evidence="8 9">
    <name type="scientific">Streptomyces sannanensis</name>
    <dbReference type="NCBI Taxonomy" id="285536"/>
    <lineage>
        <taxon>Bacteria</taxon>
        <taxon>Bacillati</taxon>
        <taxon>Actinomycetota</taxon>
        <taxon>Actinomycetes</taxon>
        <taxon>Kitasatosporales</taxon>
        <taxon>Streptomycetaceae</taxon>
        <taxon>Streptomyces</taxon>
    </lineage>
</organism>
<dbReference type="Gene3D" id="3.40.50.300">
    <property type="entry name" value="P-loop containing nucleotide triphosphate hydrolases"/>
    <property type="match status" value="2"/>
</dbReference>
<dbReference type="InterPro" id="IPR027417">
    <property type="entry name" value="P-loop_NTPase"/>
</dbReference>
<comment type="caution">
    <text evidence="8">The sequence shown here is derived from an EMBL/GenBank/DDBJ whole genome shotgun (WGS) entry which is preliminary data.</text>
</comment>
<evidence type="ECO:0000259" key="7">
    <source>
        <dbReference type="PROSITE" id="PS50819"/>
    </source>
</evidence>
<evidence type="ECO:0000256" key="6">
    <source>
        <dbReference type="ARBA" id="ARBA00039970"/>
    </source>
</evidence>
<evidence type="ECO:0000256" key="4">
    <source>
        <dbReference type="ARBA" id="ARBA00022741"/>
    </source>
</evidence>
<evidence type="ECO:0000256" key="2">
    <source>
        <dbReference type="ARBA" id="ARBA00010393"/>
    </source>
</evidence>
<comment type="similarity">
    <text evidence="2">Belongs to the PhoH family.</text>
</comment>
<dbReference type="InterPro" id="IPR051451">
    <property type="entry name" value="PhoH2-like"/>
</dbReference>
<dbReference type="Gene3D" id="3.10.28.10">
    <property type="entry name" value="Homing endonucleases"/>
    <property type="match status" value="1"/>
</dbReference>
<comment type="subcellular location">
    <subcellularLocation>
        <location evidence="1">Cytoplasm</location>
    </subcellularLocation>
</comment>
<dbReference type="EMBL" id="BAAAYL010000001">
    <property type="protein sequence ID" value="GAA3371397.1"/>
    <property type="molecule type" value="Genomic_DNA"/>
</dbReference>
<dbReference type="RefSeq" id="WP_345036114.1">
    <property type="nucleotide sequence ID" value="NZ_BAAAYL010000001.1"/>
</dbReference>
<keyword evidence="5" id="KW-0067">ATP-binding</keyword>
<dbReference type="PANTHER" id="PTHR30473">
    <property type="entry name" value="PROTEIN PHOH"/>
    <property type="match status" value="1"/>
</dbReference>
<keyword evidence="4" id="KW-0547">Nucleotide-binding</keyword>
<dbReference type="Proteomes" id="UP001499990">
    <property type="component" value="Unassembled WGS sequence"/>
</dbReference>
<dbReference type="PROSITE" id="PS50819">
    <property type="entry name" value="INTEIN_ENDONUCLEASE"/>
    <property type="match status" value="1"/>
</dbReference>
<gene>
    <name evidence="8" type="ORF">GCM10020367_21900</name>
</gene>
<feature type="domain" description="DOD-type homing endonuclease" evidence="7">
    <location>
        <begin position="362"/>
        <end position="503"/>
    </location>
</feature>
<dbReference type="Pfam" id="PF14528">
    <property type="entry name" value="LAGLIDADG_3"/>
    <property type="match status" value="1"/>
</dbReference>
<evidence type="ECO:0000256" key="3">
    <source>
        <dbReference type="ARBA" id="ARBA00022490"/>
    </source>
</evidence>
<evidence type="ECO:0000256" key="1">
    <source>
        <dbReference type="ARBA" id="ARBA00004496"/>
    </source>
</evidence>
<evidence type="ECO:0000313" key="9">
    <source>
        <dbReference type="Proteomes" id="UP001499990"/>
    </source>
</evidence>
<dbReference type="SUPFAM" id="SSF51294">
    <property type="entry name" value="Hedgehog/intein (Hint) domain"/>
    <property type="match status" value="1"/>
</dbReference>
<name>A0ABP6S9V8_9ACTN</name>
<dbReference type="InterPro" id="IPR036844">
    <property type="entry name" value="Hint_dom_sf"/>
</dbReference>
<proteinExistence type="inferred from homology"/>
<reference evidence="9" key="1">
    <citation type="journal article" date="2019" name="Int. J. Syst. Evol. Microbiol.">
        <title>The Global Catalogue of Microorganisms (GCM) 10K type strain sequencing project: providing services to taxonomists for standard genome sequencing and annotation.</title>
        <authorList>
            <consortium name="The Broad Institute Genomics Platform"/>
            <consortium name="The Broad Institute Genome Sequencing Center for Infectious Disease"/>
            <person name="Wu L."/>
            <person name="Ma J."/>
        </authorList>
    </citation>
    <scope>NUCLEOTIDE SEQUENCE [LARGE SCALE GENOMIC DNA]</scope>
    <source>
        <strain evidence="9">JCM 9651</strain>
    </source>
</reference>
<dbReference type="SUPFAM" id="SSF55608">
    <property type="entry name" value="Homing endonucleases"/>
    <property type="match status" value="1"/>
</dbReference>
<evidence type="ECO:0000313" key="8">
    <source>
        <dbReference type="EMBL" id="GAA3371397.1"/>
    </source>
</evidence>
<dbReference type="PANTHER" id="PTHR30473:SF1">
    <property type="entry name" value="PHOH-LIKE PROTEIN"/>
    <property type="match status" value="1"/>
</dbReference>
<dbReference type="Gene3D" id="2.170.16.10">
    <property type="entry name" value="Hedgehog/Intein (Hint) domain"/>
    <property type="match status" value="1"/>
</dbReference>
<evidence type="ECO:0000256" key="5">
    <source>
        <dbReference type="ARBA" id="ARBA00022840"/>
    </source>
</evidence>
<dbReference type="InterPro" id="IPR004860">
    <property type="entry name" value="LAGLIDADG_dom"/>
</dbReference>
<dbReference type="SUPFAM" id="SSF52540">
    <property type="entry name" value="P-loop containing nucleoside triphosphate hydrolases"/>
    <property type="match status" value="2"/>
</dbReference>
<dbReference type="InterPro" id="IPR004042">
    <property type="entry name" value="Intein_endonuc_central"/>
</dbReference>
<keyword evidence="9" id="KW-1185">Reference proteome</keyword>
<dbReference type="InterPro" id="IPR027434">
    <property type="entry name" value="Homing_endonucl"/>
</dbReference>